<evidence type="ECO:0000256" key="4">
    <source>
        <dbReference type="ARBA" id="ARBA00049957"/>
    </source>
</evidence>
<dbReference type="InterPro" id="IPR036279">
    <property type="entry name" value="5-3_exonuclease_C_sf"/>
</dbReference>
<dbReference type="CDD" id="cd09898">
    <property type="entry name" value="H3TH_53EXO"/>
    <property type="match status" value="1"/>
</dbReference>
<dbReference type="GO" id="GO:0017108">
    <property type="term" value="F:5'-flap endonuclease activity"/>
    <property type="evidence" value="ECO:0007669"/>
    <property type="project" value="InterPro"/>
</dbReference>
<dbReference type="InterPro" id="IPR020046">
    <property type="entry name" value="5-3_exonucl_a-hlix_arch_N"/>
</dbReference>
<protein>
    <recommendedName>
        <fullName evidence="5">5'-3' exonuclease</fullName>
    </recommendedName>
</protein>
<dbReference type="GO" id="GO:0003677">
    <property type="term" value="F:DNA binding"/>
    <property type="evidence" value="ECO:0007669"/>
    <property type="project" value="UniProtKB-KW"/>
</dbReference>
<keyword evidence="3" id="KW-0238">DNA-binding</keyword>
<dbReference type="SUPFAM" id="SSF88723">
    <property type="entry name" value="PIN domain-like"/>
    <property type="match status" value="1"/>
</dbReference>
<keyword evidence="1" id="KW-0540">Nuclease</keyword>
<evidence type="ECO:0000313" key="8">
    <source>
        <dbReference type="Proteomes" id="UP000823937"/>
    </source>
</evidence>
<dbReference type="GO" id="GO:0033567">
    <property type="term" value="P:DNA replication, Okazaki fragment processing"/>
    <property type="evidence" value="ECO:0007669"/>
    <property type="project" value="InterPro"/>
</dbReference>
<dbReference type="PANTHER" id="PTHR42646:SF2">
    <property type="entry name" value="5'-3' EXONUCLEASE FAMILY PROTEIN"/>
    <property type="match status" value="1"/>
</dbReference>
<dbReference type="FunFam" id="1.10.150.20:FF:000003">
    <property type="entry name" value="DNA polymerase I"/>
    <property type="match status" value="1"/>
</dbReference>
<dbReference type="SMART" id="SM00279">
    <property type="entry name" value="HhH2"/>
    <property type="match status" value="1"/>
</dbReference>
<dbReference type="Pfam" id="PF02739">
    <property type="entry name" value="5_3_exonuc_N"/>
    <property type="match status" value="1"/>
</dbReference>
<dbReference type="CDD" id="cd09859">
    <property type="entry name" value="PIN_53EXO"/>
    <property type="match status" value="1"/>
</dbReference>
<dbReference type="InterPro" id="IPR008918">
    <property type="entry name" value="HhH2"/>
</dbReference>
<dbReference type="Gene3D" id="1.10.150.20">
    <property type="entry name" value="5' to 3' exonuclease, C-terminal subdomain"/>
    <property type="match status" value="1"/>
</dbReference>
<accession>A0A9D1TL69</accession>
<evidence type="ECO:0000313" key="7">
    <source>
        <dbReference type="EMBL" id="HIV75087.1"/>
    </source>
</evidence>
<gene>
    <name evidence="7" type="ORF">H9895_08435</name>
</gene>
<dbReference type="InterPro" id="IPR029060">
    <property type="entry name" value="PIN-like_dom_sf"/>
</dbReference>
<comment type="caution">
    <text evidence="7">The sequence shown here is derived from an EMBL/GenBank/DDBJ whole genome shotgun (WGS) entry which is preliminary data.</text>
</comment>
<dbReference type="Gene3D" id="3.40.50.1010">
    <property type="entry name" value="5'-nuclease"/>
    <property type="match status" value="1"/>
</dbReference>
<evidence type="ECO:0000256" key="2">
    <source>
        <dbReference type="ARBA" id="ARBA00022801"/>
    </source>
</evidence>
<comment type="function">
    <text evidence="4">5'-3' exonuclease acting preferentially on double-stranded DNA.</text>
</comment>
<reference evidence="7" key="2">
    <citation type="submission" date="2021-04" db="EMBL/GenBank/DDBJ databases">
        <authorList>
            <person name="Gilroy R."/>
        </authorList>
    </citation>
    <scope>NUCLEOTIDE SEQUENCE</scope>
    <source>
        <strain evidence="7">CHK169-2315</strain>
    </source>
</reference>
<dbReference type="InterPro" id="IPR020045">
    <property type="entry name" value="DNA_polI_H3TH"/>
</dbReference>
<dbReference type="Proteomes" id="UP000823937">
    <property type="component" value="Unassembled WGS sequence"/>
</dbReference>
<sequence length="296" mass="33216">MDILKKHILLVDGMALLFRGFYATSFRGNFMRNEEGIPTNGVYQFLRYFTDGIHTFQPTHVLCCWDMGSKTFRNEIYDAYKANRGAPPEELIPQFDLVKEAVNIFNVPNIGVINYEADDVIGTLANTLSKDTHVTILSGDYDLLQLVAANVDVAIMKKGIGNYDVYNEANFLNKKGLYPHQIIEFKGLTGDSADNYPGIKGIGEKTALKLLQTYGNMDTILQSMDELTKGIRSKIETDIAMFHLSKELAEIKCDVELEFTIDEPLQINASEIEANLIKLGVKYPPIESYVSSNFTV</sequence>
<reference evidence="7" key="1">
    <citation type="journal article" date="2021" name="PeerJ">
        <title>Extensive microbial diversity within the chicken gut microbiome revealed by metagenomics and culture.</title>
        <authorList>
            <person name="Gilroy R."/>
            <person name="Ravi A."/>
            <person name="Getino M."/>
            <person name="Pursley I."/>
            <person name="Horton D.L."/>
            <person name="Alikhan N.F."/>
            <person name="Baker D."/>
            <person name="Gharbi K."/>
            <person name="Hall N."/>
            <person name="Watson M."/>
            <person name="Adriaenssens E.M."/>
            <person name="Foster-Nyarko E."/>
            <person name="Jarju S."/>
            <person name="Secka A."/>
            <person name="Antonio M."/>
            <person name="Oren A."/>
            <person name="Chaudhuri R.R."/>
            <person name="La Ragione R."/>
            <person name="Hildebrand F."/>
            <person name="Pallen M.J."/>
        </authorList>
    </citation>
    <scope>NUCLEOTIDE SEQUENCE</scope>
    <source>
        <strain evidence="7">CHK169-2315</strain>
    </source>
</reference>
<keyword evidence="7" id="KW-0269">Exonuclease</keyword>
<name>A0A9D1TL69_9BACI</name>
<proteinExistence type="predicted"/>
<dbReference type="GO" id="GO:0008409">
    <property type="term" value="F:5'-3' exonuclease activity"/>
    <property type="evidence" value="ECO:0007669"/>
    <property type="project" value="InterPro"/>
</dbReference>
<dbReference type="SUPFAM" id="SSF47807">
    <property type="entry name" value="5' to 3' exonuclease, C-terminal subdomain"/>
    <property type="match status" value="1"/>
</dbReference>
<evidence type="ECO:0000256" key="1">
    <source>
        <dbReference type="ARBA" id="ARBA00022722"/>
    </source>
</evidence>
<dbReference type="PANTHER" id="PTHR42646">
    <property type="entry name" value="FLAP ENDONUCLEASE XNI"/>
    <property type="match status" value="1"/>
</dbReference>
<evidence type="ECO:0000256" key="5">
    <source>
        <dbReference type="ARBA" id="ARBA00050026"/>
    </source>
</evidence>
<dbReference type="SMART" id="SM00475">
    <property type="entry name" value="53EXOc"/>
    <property type="match status" value="1"/>
</dbReference>
<evidence type="ECO:0000259" key="6">
    <source>
        <dbReference type="SMART" id="SM00475"/>
    </source>
</evidence>
<dbReference type="Pfam" id="PF01367">
    <property type="entry name" value="5_3_exonuc"/>
    <property type="match status" value="1"/>
</dbReference>
<feature type="domain" description="5'-3' exonuclease" evidence="6">
    <location>
        <begin position="6"/>
        <end position="267"/>
    </location>
</feature>
<evidence type="ECO:0000256" key="3">
    <source>
        <dbReference type="ARBA" id="ARBA00023125"/>
    </source>
</evidence>
<dbReference type="EMBL" id="DXHX01000123">
    <property type="protein sequence ID" value="HIV75087.1"/>
    <property type="molecule type" value="Genomic_DNA"/>
</dbReference>
<dbReference type="InterPro" id="IPR038969">
    <property type="entry name" value="FEN"/>
</dbReference>
<organism evidence="7 8">
    <name type="scientific">Candidatus Pseudogracilibacillus intestinigallinarum</name>
    <dbReference type="NCBI Taxonomy" id="2838742"/>
    <lineage>
        <taxon>Bacteria</taxon>
        <taxon>Bacillati</taxon>
        <taxon>Bacillota</taxon>
        <taxon>Bacilli</taxon>
        <taxon>Bacillales</taxon>
        <taxon>Bacillaceae</taxon>
        <taxon>Pseudogracilibacillus</taxon>
    </lineage>
</organism>
<dbReference type="InterPro" id="IPR002421">
    <property type="entry name" value="5-3_exonuclease"/>
</dbReference>
<keyword evidence="2" id="KW-0378">Hydrolase</keyword>
<dbReference type="AlphaFoldDB" id="A0A9D1TL69"/>